<dbReference type="VEuPathDB" id="TrichDB:TVAG_103010"/>
<dbReference type="KEGG" id="tva:4744482"/>
<dbReference type="AlphaFoldDB" id="A2G7N5"/>
<reference evidence="1" key="2">
    <citation type="journal article" date="2007" name="Science">
        <title>Draft genome sequence of the sexually transmitted pathogen Trichomonas vaginalis.</title>
        <authorList>
            <person name="Carlton J.M."/>
            <person name="Hirt R.P."/>
            <person name="Silva J.C."/>
            <person name="Delcher A.L."/>
            <person name="Schatz M."/>
            <person name="Zhao Q."/>
            <person name="Wortman J.R."/>
            <person name="Bidwell S.L."/>
            <person name="Alsmark U.C.M."/>
            <person name="Besteiro S."/>
            <person name="Sicheritz-Ponten T."/>
            <person name="Noel C.J."/>
            <person name="Dacks J.B."/>
            <person name="Foster P.G."/>
            <person name="Simillion C."/>
            <person name="Van de Peer Y."/>
            <person name="Miranda-Saavedra D."/>
            <person name="Barton G.J."/>
            <person name="Westrop G.D."/>
            <person name="Mueller S."/>
            <person name="Dessi D."/>
            <person name="Fiori P.L."/>
            <person name="Ren Q."/>
            <person name="Paulsen I."/>
            <person name="Zhang H."/>
            <person name="Bastida-Corcuera F.D."/>
            <person name="Simoes-Barbosa A."/>
            <person name="Brown M.T."/>
            <person name="Hayes R.D."/>
            <person name="Mukherjee M."/>
            <person name="Okumura C.Y."/>
            <person name="Schneider R."/>
            <person name="Smith A.J."/>
            <person name="Vanacova S."/>
            <person name="Villalvazo M."/>
            <person name="Haas B.J."/>
            <person name="Pertea M."/>
            <person name="Feldblyum T.V."/>
            <person name="Utterback T.R."/>
            <person name="Shu C.L."/>
            <person name="Osoegawa K."/>
            <person name="de Jong P.J."/>
            <person name="Hrdy I."/>
            <person name="Horvathova L."/>
            <person name="Zubacova Z."/>
            <person name="Dolezal P."/>
            <person name="Malik S.B."/>
            <person name="Logsdon J.M. Jr."/>
            <person name="Henze K."/>
            <person name="Gupta A."/>
            <person name="Wang C.C."/>
            <person name="Dunne R.L."/>
            <person name="Upcroft J.A."/>
            <person name="Upcroft P."/>
            <person name="White O."/>
            <person name="Salzberg S.L."/>
            <person name="Tang P."/>
            <person name="Chiu C.-H."/>
            <person name="Lee Y.-S."/>
            <person name="Embley T.M."/>
            <person name="Coombs G.H."/>
            <person name="Mottram J.C."/>
            <person name="Tachezy J."/>
            <person name="Fraser-Liggett C.M."/>
            <person name="Johnson P.J."/>
        </authorList>
    </citation>
    <scope>NUCLEOTIDE SEQUENCE [LARGE SCALE GENOMIC DNA]</scope>
    <source>
        <strain evidence="1">G3</strain>
    </source>
</reference>
<evidence type="ECO:0000313" key="1">
    <source>
        <dbReference type="EMBL" id="EAX86832.1"/>
    </source>
</evidence>
<reference evidence="1" key="1">
    <citation type="submission" date="2006-10" db="EMBL/GenBank/DDBJ databases">
        <authorList>
            <person name="Amadeo P."/>
            <person name="Zhao Q."/>
            <person name="Wortman J."/>
            <person name="Fraser-Liggett C."/>
            <person name="Carlton J."/>
        </authorList>
    </citation>
    <scope>NUCLEOTIDE SEQUENCE</scope>
    <source>
        <strain evidence="1">G3</strain>
    </source>
</reference>
<accession>A2G7N5</accession>
<dbReference type="RefSeq" id="XP_001299762.1">
    <property type="nucleotide sequence ID" value="XM_001299761.1"/>
</dbReference>
<gene>
    <name evidence="1" type="ORF">TVAG_103010</name>
</gene>
<dbReference type="Proteomes" id="UP000001542">
    <property type="component" value="Unassembled WGS sequence"/>
</dbReference>
<dbReference type="VEuPathDB" id="TrichDB:TVAGG3_0214050"/>
<sequence>MQIFEDNGRVINFSSINDSLFLHNLCSFSNCTSEEEGSCIYYVIGSNSSIVQRKFCCTKCQSTKRGQFSYTEVGRDNLHFFIESSLFDVGNEVGFDSIDAKEGNIIVSSTNFSSNKAQGEPVGLLAQFLYNNDFSTTLNYSTVVNNLATNSSIITFFIVYWLIHVIY</sequence>
<dbReference type="EMBL" id="DS114562">
    <property type="protein sequence ID" value="EAX86832.1"/>
    <property type="molecule type" value="Genomic_DNA"/>
</dbReference>
<dbReference type="InParanoid" id="A2G7N5"/>
<organism evidence="1 2">
    <name type="scientific">Trichomonas vaginalis (strain ATCC PRA-98 / G3)</name>
    <dbReference type="NCBI Taxonomy" id="412133"/>
    <lineage>
        <taxon>Eukaryota</taxon>
        <taxon>Metamonada</taxon>
        <taxon>Parabasalia</taxon>
        <taxon>Trichomonadida</taxon>
        <taxon>Trichomonadidae</taxon>
        <taxon>Trichomonas</taxon>
    </lineage>
</organism>
<name>A2G7N5_TRIV3</name>
<proteinExistence type="predicted"/>
<evidence type="ECO:0000313" key="2">
    <source>
        <dbReference type="Proteomes" id="UP000001542"/>
    </source>
</evidence>
<protein>
    <submittedName>
        <fullName evidence="1">Uncharacterized protein</fullName>
    </submittedName>
</protein>
<keyword evidence="2" id="KW-1185">Reference proteome</keyword>